<organism evidence="5 6">
    <name type="scientific">Pseudanabaena catenata USMAC16</name>
    <dbReference type="NCBI Taxonomy" id="1855837"/>
    <lineage>
        <taxon>Bacteria</taxon>
        <taxon>Bacillati</taxon>
        <taxon>Cyanobacteriota</taxon>
        <taxon>Cyanophyceae</taxon>
        <taxon>Pseudanabaenales</taxon>
        <taxon>Pseudanabaenaceae</taxon>
        <taxon>Pseudanabaena</taxon>
    </lineage>
</organism>
<sequence>MSFIISAIASLVSVLVFFNSKRLVDHRIAQLVIRAIAGLIALFSLVNAATRLIVVIPAGNVGVEDFQGKVSDRTLPAGIHTINPFAEVVQFSTRLRDVKEEISATSKEGLSLAIDISLQYHIDPTKAGRIYQNIGLEEREILTSRFRSISREIVSGYPAEAVYATKREEISLKLADKLRSQLAPLGFIVDEALLRNVKVPETLQAAIQQRLKAEQENLQMKFVLEKETQEADRKRIEAKGRADAQKILSEGLTPSVLQLREIEATEKLSTSPNSKIVIIGNGQGTPLILPVDRDTSKSLSSPQQ</sequence>
<dbReference type="EMBL" id="VBTY01000038">
    <property type="protein sequence ID" value="MDG3494242.1"/>
    <property type="molecule type" value="Genomic_DNA"/>
</dbReference>
<feature type="domain" description="Band 7" evidence="4">
    <location>
        <begin position="51"/>
        <end position="211"/>
    </location>
</feature>
<evidence type="ECO:0000256" key="2">
    <source>
        <dbReference type="ARBA" id="ARBA00023136"/>
    </source>
</evidence>
<comment type="caution">
    <text evidence="5">The sequence shown here is derived from an EMBL/GenBank/DDBJ whole genome shotgun (WGS) entry which is preliminary data.</text>
</comment>
<dbReference type="AlphaFoldDB" id="A0A9X4M855"/>
<feature type="transmembrane region" description="Helical" evidence="3">
    <location>
        <begin position="28"/>
        <end position="46"/>
    </location>
</feature>
<gene>
    <name evidence="5" type="ORF">FEV09_06690</name>
</gene>
<keyword evidence="3" id="KW-0812">Transmembrane</keyword>
<evidence type="ECO:0000313" key="5">
    <source>
        <dbReference type="EMBL" id="MDG3494242.1"/>
    </source>
</evidence>
<comment type="subcellular location">
    <subcellularLocation>
        <location evidence="1">Membrane</location>
    </subcellularLocation>
</comment>
<dbReference type="GO" id="GO:0016020">
    <property type="term" value="C:membrane"/>
    <property type="evidence" value="ECO:0007669"/>
    <property type="project" value="UniProtKB-SubCell"/>
</dbReference>
<evidence type="ECO:0000259" key="4">
    <source>
        <dbReference type="SMART" id="SM00244"/>
    </source>
</evidence>
<proteinExistence type="predicted"/>
<dbReference type="Gene3D" id="3.30.479.30">
    <property type="entry name" value="Band 7 domain"/>
    <property type="match status" value="1"/>
</dbReference>
<dbReference type="InterPro" id="IPR036013">
    <property type="entry name" value="Band_7/SPFH_dom_sf"/>
</dbReference>
<evidence type="ECO:0000256" key="1">
    <source>
        <dbReference type="ARBA" id="ARBA00004370"/>
    </source>
</evidence>
<dbReference type="PANTHER" id="PTHR23222">
    <property type="entry name" value="PROHIBITIN"/>
    <property type="match status" value="1"/>
</dbReference>
<keyword evidence="3" id="KW-1133">Transmembrane helix</keyword>
<protein>
    <submittedName>
        <fullName evidence="5">Prohibitin family protein</fullName>
    </submittedName>
</protein>
<evidence type="ECO:0000256" key="3">
    <source>
        <dbReference type="SAM" id="Phobius"/>
    </source>
</evidence>
<dbReference type="PANTHER" id="PTHR23222:SF1">
    <property type="entry name" value="PROHIBITIN-2"/>
    <property type="match status" value="1"/>
</dbReference>
<name>A0A9X4M855_9CYAN</name>
<dbReference type="GO" id="GO:0007005">
    <property type="term" value="P:mitochondrion organization"/>
    <property type="evidence" value="ECO:0007669"/>
    <property type="project" value="TreeGrafter"/>
</dbReference>
<dbReference type="Proteomes" id="UP001152872">
    <property type="component" value="Unassembled WGS sequence"/>
</dbReference>
<evidence type="ECO:0000313" key="6">
    <source>
        <dbReference type="Proteomes" id="UP001152872"/>
    </source>
</evidence>
<dbReference type="InterPro" id="IPR001107">
    <property type="entry name" value="Band_7"/>
</dbReference>
<accession>A0A9X4M855</accession>
<keyword evidence="2 3" id="KW-0472">Membrane</keyword>
<dbReference type="InterPro" id="IPR000163">
    <property type="entry name" value="Prohibitin"/>
</dbReference>
<dbReference type="SUPFAM" id="SSF117892">
    <property type="entry name" value="Band 7/SPFH domain"/>
    <property type="match status" value="1"/>
</dbReference>
<keyword evidence="6" id="KW-1185">Reference proteome</keyword>
<dbReference type="Pfam" id="PF01145">
    <property type="entry name" value="Band_7"/>
    <property type="match status" value="1"/>
</dbReference>
<dbReference type="CDD" id="cd03401">
    <property type="entry name" value="SPFH_prohibitin"/>
    <property type="match status" value="1"/>
</dbReference>
<dbReference type="RefSeq" id="WP_009626310.1">
    <property type="nucleotide sequence ID" value="NZ_VBTY01000038.1"/>
</dbReference>
<dbReference type="SMART" id="SM00244">
    <property type="entry name" value="PHB"/>
    <property type="match status" value="1"/>
</dbReference>
<reference evidence="5" key="1">
    <citation type="submission" date="2019-05" db="EMBL/GenBank/DDBJ databases">
        <title>Whole genome sequencing of Pseudanabaena catenata USMAC16.</title>
        <authorList>
            <person name="Khan Z."/>
            <person name="Omar W.M."/>
            <person name="Convey P."/>
            <person name="Merican F."/>
            <person name="Najimudin N."/>
        </authorList>
    </citation>
    <scope>NUCLEOTIDE SEQUENCE</scope>
    <source>
        <strain evidence="5">USMAC16</strain>
    </source>
</reference>